<organism evidence="1 2">
    <name type="scientific">Zarea fungicola</name>
    <dbReference type="NCBI Taxonomy" id="93591"/>
    <lineage>
        <taxon>Eukaryota</taxon>
        <taxon>Fungi</taxon>
        <taxon>Dikarya</taxon>
        <taxon>Ascomycota</taxon>
        <taxon>Pezizomycotina</taxon>
        <taxon>Sordariomycetes</taxon>
        <taxon>Hypocreomycetidae</taxon>
        <taxon>Hypocreales</taxon>
        <taxon>Cordycipitaceae</taxon>
        <taxon>Zarea</taxon>
    </lineage>
</organism>
<gene>
    <name evidence="1" type="ORF">NQ176_g4158</name>
</gene>
<protein>
    <submittedName>
        <fullName evidence="1">Uncharacterized protein</fullName>
    </submittedName>
</protein>
<dbReference type="Proteomes" id="UP001143910">
    <property type="component" value="Unassembled WGS sequence"/>
</dbReference>
<evidence type="ECO:0000313" key="1">
    <source>
        <dbReference type="EMBL" id="KAJ2977820.1"/>
    </source>
</evidence>
<evidence type="ECO:0000313" key="2">
    <source>
        <dbReference type="Proteomes" id="UP001143910"/>
    </source>
</evidence>
<dbReference type="EMBL" id="JANJQO010000435">
    <property type="protein sequence ID" value="KAJ2977820.1"/>
    <property type="molecule type" value="Genomic_DNA"/>
</dbReference>
<accession>A0ACC1NEW7</accession>
<name>A0ACC1NEW7_9HYPO</name>
<proteinExistence type="predicted"/>
<reference evidence="1" key="1">
    <citation type="submission" date="2022-08" db="EMBL/GenBank/DDBJ databases">
        <title>Genome Sequence of Lecanicillium fungicola.</title>
        <authorList>
            <person name="Buettner E."/>
        </authorList>
    </citation>
    <scope>NUCLEOTIDE SEQUENCE</scope>
    <source>
        <strain evidence="1">Babe33</strain>
    </source>
</reference>
<keyword evidence="2" id="KW-1185">Reference proteome</keyword>
<comment type="caution">
    <text evidence="1">The sequence shown here is derived from an EMBL/GenBank/DDBJ whole genome shotgun (WGS) entry which is preliminary data.</text>
</comment>
<sequence>MANFPNMTLVQFLQRDPDPFQHYHRDQSDSTTSNARYQIAAVRNILPWPEFSLGHIVNQFGALLNNVQVAGDAHPITPPPFFAAEDYLREIISIYADRPVRRALTQTFQHLARAPGNQMRGRTPITLGSGSLAKLIDKYAPDRAFYEVPAEESINRLPGEIKPSWKWQSAWHRDGNPFIRARVAARLAQLSYYMLQQGHGEPHSGARYGYMLTDRELVAFRKDDTRGSVYMSQPIPWRGEPEDGTPRLTVLLGLWYLGMLASSDNGWTLQQQPGDPTDEQLMISQSQGTSGNNAASSSTLPQR</sequence>